<dbReference type="AlphaFoldDB" id="A0A249L5H9"/>
<evidence type="ECO:0008006" key="4">
    <source>
        <dbReference type="Google" id="ProtNLM"/>
    </source>
</evidence>
<dbReference type="Proteomes" id="UP000217210">
    <property type="component" value="Chromosome"/>
</dbReference>
<dbReference type="RefSeq" id="WP_223298595.1">
    <property type="nucleotide sequence ID" value="NZ_CP016779.1"/>
</dbReference>
<feature type="signal peptide" evidence="1">
    <location>
        <begin position="1"/>
        <end position="23"/>
    </location>
</feature>
<keyword evidence="3" id="KW-1185">Reference proteome</keyword>
<organism evidence="2 3">
    <name type="scientific">Candidatus Nanopelagicus abundans</name>
    <dbReference type="NCBI Taxonomy" id="1884916"/>
    <lineage>
        <taxon>Bacteria</taxon>
        <taxon>Bacillati</taxon>
        <taxon>Actinomycetota</taxon>
        <taxon>Actinomycetes</taxon>
        <taxon>Candidatus Nanopelagicales</taxon>
        <taxon>Candidatus Nanopelagicaceae</taxon>
        <taxon>Candidatus Nanopelagicus</taxon>
    </lineage>
</organism>
<evidence type="ECO:0000313" key="3">
    <source>
        <dbReference type="Proteomes" id="UP000217210"/>
    </source>
</evidence>
<dbReference type="SUPFAM" id="SSF75005">
    <property type="entry name" value="Arabinanase/levansucrase/invertase"/>
    <property type="match status" value="1"/>
</dbReference>
<dbReference type="KEGG" id="nab:B1sIIB91_05355"/>
<keyword evidence="1" id="KW-0732">Signal</keyword>
<gene>
    <name evidence="2" type="ORF">B1sIIB91_05355</name>
</gene>
<reference evidence="2 3" key="1">
    <citation type="submission" date="2016-07" db="EMBL/GenBank/DDBJ databases">
        <title>High microdiversification within the ubiquitous acI lineage of Actinobacteria.</title>
        <authorList>
            <person name="Neuenschwander S.M."/>
            <person name="Salcher M."/>
            <person name="Ghai R."/>
            <person name="Pernthaler J."/>
        </authorList>
    </citation>
    <scope>NUCLEOTIDE SEQUENCE [LARGE SCALE GENOMIC DNA]</scope>
    <source>
        <strain evidence="2">MMS-IIB-91</strain>
    </source>
</reference>
<proteinExistence type="predicted"/>
<accession>A0A249L5H9</accession>
<evidence type="ECO:0000313" key="2">
    <source>
        <dbReference type="EMBL" id="ASY24302.1"/>
    </source>
</evidence>
<dbReference type="EMBL" id="CP016779">
    <property type="protein sequence ID" value="ASY24302.1"/>
    <property type="molecule type" value="Genomic_DNA"/>
</dbReference>
<evidence type="ECO:0000256" key="1">
    <source>
        <dbReference type="SAM" id="SignalP"/>
    </source>
</evidence>
<protein>
    <recommendedName>
        <fullName evidence="4">Exo-alpha-sialidase</fullName>
    </recommendedName>
</protein>
<name>A0A249L5H9_9ACTN</name>
<dbReference type="InterPro" id="IPR023296">
    <property type="entry name" value="Glyco_hydro_beta-prop_sf"/>
</dbReference>
<feature type="chain" id="PRO_5039100727" description="Exo-alpha-sialidase" evidence="1">
    <location>
        <begin position="24"/>
        <end position="334"/>
    </location>
</feature>
<sequence length="334" mass="35911">MKPTIRLVILALFISTFSSISVAQASTWRMSEDAVTLGMNGASAHVERINGVDRVWRADGAQGTIASDCNDAGVCTPVSLTGRLGFDFTVVTFPNGSKRAYFKDMDPQSQQVYSAPCLDANCTGIGTRTATTEDMKVPTSTRAWGVPDAVLLPDGRVRIYIVESPVIGKCLEKIASYISTDGISFTKEPGWRFENGYVDTEILRAKANDYVMIMADIACTSSRKQQLFISTSKDGLSWSAPEMLTTPGLVGLDPTGYESSNGVFRIYYTKFPEAKGGDYVLGRGTLTVTAAESKTPTVTAPPTSAKKSISCVKGKTTKKVSGVNPKCPKGFKLK</sequence>